<reference evidence="1 2" key="1">
    <citation type="submission" date="2016-10" db="EMBL/GenBank/DDBJ databases">
        <authorList>
            <person name="de Groot N.N."/>
        </authorList>
    </citation>
    <scope>NUCLEOTIDE SEQUENCE [LARGE SCALE GENOMIC DNA]</scope>
    <source>
        <strain evidence="1 2">DSM 44908</strain>
    </source>
</reference>
<dbReference type="RefSeq" id="WP_068366059.1">
    <property type="nucleotide sequence ID" value="NZ_FOJN01000018.1"/>
</dbReference>
<dbReference type="EMBL" id="FOJN01000018">
    <property type="protein sequence ID" value="SFA61500.1"/>
    <property type="molecule type" value="Genomic_DNA"/>
</dbReference>
<protein>
    <submittedName>
        <fullName evidence="1">Uncharacterized protein</fullName>
    </submittedName>
</protein>
<gene>
    <name evidence="1" type="ORF">SAMN05444374_1188</name>
</gene>
<proteinExistence type="predicted"/>
<evidence type="ECO:0000313" key="1">
    <source>
        <dbReference type="EMBL" id="SFA61500.1"/>
    </source>
</evidence>
<evidence type="ECO:0000313" key="2">
    <source>
        <dbReference type="Proteomes" id="UP000182054"/>
    </source>
</evidence>
<dbReference type="AlphaFoldDB" id="A0A1I0UC61"/>
<name>A0A1I0UC61_9NOCA</name>
<dbReference type="GeneID" id="85487451"/>
<dbReference type="Proteomes" id="UP000182054">
    <property type="component" value="Unassembled WGS sequence"/>
</dbReference>
<organism evidence="1 2">
    <name type="scientific">Rhodococcoides kroppenstedtii</name>
    <dbReference type="NCBI Taxonomy" id="293050"/>
    <lineage>
        <taxon>Bacteria</taxon>
        <taxon>Bacillati</taxon>
        <taxon>Actinomycetota</taxon>
        <taxon>Actinomycetes</taxon>
        <taxon>Mycobacteriales</taxon>
        <taxon>Nocardiaceae</taxon>
        <taxon>Rhodococcoides</taxon>
    </lineage>
</organism>
<accession>A0A1I0UC61</accession>
<sequence>MCTTTTIFELEFPAVRVENLILGLVSHSDDFDLSDFSFRPTTVDILVRDEDEDSVETITTEALRVDVNGRNPWTKIGELVTHMRAADHVIDRFGGGWVTPNRIHHIATINEHFDGDR</sequence>